<gene>
    <name evidence="4" type="ORF">PDIGIT_LOCUS13325</name>
</gene>
<feature type="compositionally biased region" description="Low complexity" evidence="1">
    <location>
        <begin position="397"/>
        <end position="407"/>
    </location>
</feature>
<dbReference type="Proteomes" id="UP001152607">
    <property type="component" value="Unassembled WGS sequence"/>
</dbReference>
<dbReference type="InterPro" id="IPR058257">
    <property type="entry name" value="CorA-like_dom"/>
</dbReference>
<feature type="transmembrane region" description="Helical" evidence="2">
    <location>
        <begin position="583"/>
        <end position="605"/>
    </location>
</feature>
<protein>
    <recommendedName>
        <fullName evidence="3">CorA-like transporter domain-containing protein</fullName>
    </recommendedName>
</protein>
<evidence type="ECO:0000256" key="2">
    <source>
        <dbReference type="SAM" id="Phobius"/>
    </source>
</evidence>
<dbReference type="Gene3D" id="1.20.58.340">
    <property type="entry name" value="Magnesium transport protein CorA, transmembrane region"/>
    <property type="match status" value="1"/>
</dbReference>
<sequence>METLLQSCENFDHYPRNVVQNAVLSHTLRSYYDRLKSEEKLLFNEKQAAVDFLDSGHSSHGFISTCMTSLANLKNVLNEEWQAKGDPKCRFVFLHSPHSRAPLRISRNMLSFLLTYYQVMPSFLDFIFPFGHQIEAKDFYFSGLRDDSRLEQRHRGLTIPRLNRSGNEIRFCYNLRSVERSTSQPGLQWSIRQCAVYHSFDVETGKSLWINVKANKLIKNRIEEATSDPTFDSSGTVQTAAAFSSSLSIHLLLCDWSSENWRWYLNDLEQEFQKLAKDAPYIPIDRLPSPPPSPVLFATSPRVMTGGFSPKSRTGTFQSPRSPRTPRNKTGSFSHGAPSRATTLVDSIPNIGSFDSEQQNCHTNDPWIKAGSMDSHILKKSLHSFYVRVRNNLIGGPSQPSSSHQSSIPLDEVRPASPSAASVKMNPPEMPPNFSEDGDEKPQEIFTVTDLQKLQGIEDKIQETLLVLRLNAEVLEELRQNYHFLTSHSAFPALLRSQCEMDLARFTRSILHVEKDLRMLQSRSENLLRMLENRKNLLNGILQYRGVKANESFARKNQLSAERMEQMTYEMHTIAKKTERETISMRVITTVTLFFLPATFIATFMSTDILRFEDGKQDFQLKALHTYMAIALPLTALTFFAWWFISYWAKRPAAQAEAV</sequence>
<keyword evidence="2" id="KW-1133">Transmembrane helix</keyword>
<comment type="caution">
    <text evidence="4">The sequence shown here is derived from an EMBL/GenBank/DDBJ whole genome shotgun (WGS) entry which is preliminary data.</text>
</comment>
<evidence type="ECO:0000313" key="4">
    <source>
        <dbReference type="EMBL" id="CAI6340154.1"/>
    </source>
</evidence>
<dbReference type="OrthoDB" id="5396681at2759"/>
<feature type="region of interest" description="Disordered" evidence="1">
    <location>
        <begin position="306"/>
        <end position="340"/>
    </location>
</feature>
<feature type="region of interest" description="Disordered" evidence="1">
    <location>
        <begin position="396"/>
        <end position="442"/>
    </location>
</feature>
<feature type="compositionally biased region" description="Polar residues" evidence="1">
    <location>
        <begin position="311"/>
        <end position="322"/>
    </location>
</feature>
<proteinExistence type="predicted"/>
<accession>A0A9W4URL2</accession>
<keyword evidence="2" id="KW-0812">Transmembrane</keyword>
<evidence type="ECO:0000259" key="3">
    <source>
        <dbReference type="Pfam" id="PF26616"/>
    </source>
</evidence>
<evidence type="ECO:0000256" key="1">
    <source>
        <dbReference type="SAM" id="MobiDB-lite"/>
    </source>
</evidence>
<keyword evidence="2" id="KW-0472">Membrane</keyword>
<dbReference type="Pfam" id="PF26616">
    <property type="entry name" value="CorA-like"/>
    <property type="match status" value="1"/>
</dbReference>
<dbReference type="AlphaFoldDB" id="A0A9W4URL2"/>
<feature type="transmembrane region" description="Helical" evidence="2">
    <location>
        <begin position="626"/>
        <end position="645"/>
    </location>
</feature>
<keyword evidence="5" id="KW-1185">Reference proteome</keyword>
<evidence type="ECO:0000313" key="5">
    <source>
        <dbReference type="Proteomes" id="UP001152607"/>
    </source>
</evidence>
<organism evidence="4 5">
    <name type="scientific">Periconia digitata</name>
    <dbReference type="NCBI Taxonomy" id="1303443"/>
    <lineage>
        <taxon>Eukaryota</taxon>
        <taxon>Fungi</taxon>
        <taxon>Dikarya</taxon>
        <taxon>Ascomycota</taxon>
        <taxon>Pezizomycotina</taxon>
        <taxon>Dothideomycetes</taxon>
        <taxon>Pleosporomycetidae</taxon>
        <taxon>Pleosporales</taxon>
        <taxon>Massarineae</taxon>
        <taxon>Periconiaceae</taxon>
        <taxon>Periconia</taxon>
    </lineage>
</organism>
<feature type="domain" description="CorA-like transporter" evidence="3">
    <location>
        <begin position="6"/>
        <end position="279"/>
    </location>
</feature>
<name>A0A9W4URL2_9PLEO</name>
<dbReference type="EMBL" id="CAOQHR010000010">
    <property type="protein sequence ID" value="CAI6340154.1"/>
    <property type="molecule type" value="Genomic_DNA"/>
</dbReference>
<reference evidence="4" key="1">
    <citation type="submission" date="2023-01" db="EMBL/GenBank/DDBJ databases">
        <authorList>
            <person name="Van Ghelder C."/>
            <person name="Rancurel C."/>
        </authorList>
    </citation>
    <scope>NUCLEOTIDE SEQUENCE</scope>
    <source>
        <strain evidence="4">CNCM I-4278</strain>
    </source>
</reference>